<evidence type="ECO:0000259" key="2">
    <source>
        <dbReference type="Pfam" id="PF05225"/>
    </source>
</evidence>
<evidence type="ECO:0000313" key="3">
    <source>
        <dbReference type="EMBL" id="KAF2896302.1"/>
    </source>
</evidence>
<proteinExistence type="predicted"/>
<feature type="domain" description="HTH psq-type" evidence="2">
    <location>
        <begin position="30"/>
        <end position="71"/>
    </location>
</feature>
<dbReference type="Gene3D" id="1.10.10.60">
    <property type="entry name" value="Homeodomain-like"/>
    <property type="match status" value="1"/>
</dbReference>
<keyword evidence="4" id="KW-1185">Reference proteome</keyword>
<dbReference type="GO" id="GO:0005634">
    <property type="term" value="C:nucleus"/>
    <property type="evidence" value="ECO:0007669"/>
    <property type="project" value="UniProtKB-SubCell"/>
</dbReference>
<dbReference type="AlphaFoldDB" id="A0A8K0D4Z7"/>
<dbReference type="Proteomes" id="UP000801492">
    <property type="component" value="Unassembled WGS sequence"/>
</dbReference>
<gene>
    <name evidence="3" type="ORF">ILUMI_09865</name>
</gene>
<sequence length="88" mass="9749">MRSGVTLITSAGMVRTYKRKLGTRNYKNYTEAQLKEALQKIASGLLSMRTAVSEYNILFGTLNNKFYDRHTRTAGGQPALSTAVKCAD</sequence>
<dbReference type="OrthoDB" id="6742042at2759"/>
<dbReference type="EMBL" id="VTPC01005183">
    <property type="protein sequence ID" value="KAF2896302.1"/>
    <property type="molecule type" value="Genomic_DNA"/>
</dbReference>
<dbReference type="InterPro" id="IPR009057">
    <property type="entry name" value="Homeodomain-like_sf"/>
</dbReference>
<dbReference type="Pfam" id="PF05225">
    <property type="entry name" value="HTH_psq"/>
    <property type="match status" value="1"/>
</dbReference>
<dbReference type="InterPro" id="IPR007889">
    <property type="entry name" value="HTH_Psq"/>
</dbReference>
<reference evidence="3" key="1">
    <citation type="submission" date="2019-08" db="EMBL/GenBank/DDBJ databases">
        <title>The genome of the North American firefly Photinus pyralis.</title>
        <authorList>
            <consortium name="Photinus pyralis genome working group"/>
            <person name="Fallon T.R."/>
            <person name="Sander Lower S.E."/>
            <person name="Weng J.-K."/>
        </authorList>
    </citation>
    <scope>NUCLEOTIDE SEQUENCE</scope>
    <source>
        <strain evidence="3">TRF0915ILg1</strain>
        <tissue evidence="3">Whole body</tissue>
    </source>
</reference>
<protein>
    <recommendedName>
        <fullName evidence="2">HTH psq-type domain-containing protein</fullName>
    </recommendedName>
</protein>
<accession>A0A8K0D4Z7</accession>
<evidence type="ECO:0000256" key="1">
    <source>
        <dbReference type="ARBA" id="ARBA00004123"/>
    </source>
</evidence>
<evidence type="ECO:0000313" key="4">
    <source>
        <dbReference type="Proteomes" id="UP000801492"/>
    </source>
</evidence>
<comment type="caution">
    <text evidence="3">The sequence shown here is derived from an EMBL/GenBank/DDBJ whole genome shotgun (WGS) entry which is preliminary data.</text>
</comment>
<name>A0A8K0D4Z7_IGNLU</name>
<comment type="subcellular location">
    <subcellularLocation>
        <location evidence="1">Nucleus</location>
    </subcellularLocation>
</comment>
<organism evidence="3 4">
    <name type="scientific">Ignelater luminosus</name>
    <name type="common">Cucubano</name>
    <name type="synonym">Pyrophorus luminosus</name>
    <dbReference type="NCBI Taxonomy" id="2038154"/>
    <lineage>
        <taxon>Eukaryota</taxon>
        <taxon>Metazoa</taxon>
        <taxon>Ecdysozoa</taxon>
        <taxon>Arthropoda</taxon>
        <taxon>Hexapoda</taxon>
        <taxon>Insecta</taxon>
        <taxon>Pterygota</taxon>
        <taxon>Neoptera</taxon>
        <taxon>Endopterygota</taxon>
        <taxon>Coleoptera</taxon>
        <taxon>Polyphaga</taxon>
        <taxon>Elateriformia</taxon>
        <taxon>Elateroidea</taxon>
        <taxon>Elateridae</taxon>
        <taxon>Agrypninae</taxon>
        <taxon>Pyrophorini</taxon>
        <taxon>Ignelater</taxon>
    </lineage>
</organism>
<dbReference type="GO" id="GO:0003677">
    <property type="term" value="F:DNA binding"/>
    <property type="evidence" value="ECO:0007669"/>
    <property type="project" value="InterPro"/>
</dbReference>
<dbReference type="SUPFAM" id="SSF46689">
    <property type="entry name" value="Homeodomain-like"/>
    <property type="match status" value="1"/>
</dbReference>